<feature type="transmembrane region" description="Helical" evidence="8">
    <location>
        <begin position="187"/>
        <end position="210"/>
    </location>
</feature>
<gene>
    <name evidence="9" type="ORF">ECPE_LOCUS2346</name>
</gene>
<dbReference type="Proteomes" id="UP000272942">
    <property type="component" value="Unassembled WGS sequence"/>
</dbReference>
<keyword evidence="5 8" id="KW-0472">Membrane</keyword>
<feature type="compositionally biased region" description="Basic residues" evidence="7">
    <location>
        <begin position="372"/>
        <end position="386"/>
    </location>
</feature>
<name>A0A183A5W1_9TREM</name>
<sequence length="718" mass="82210">MNHPLTTEPENDQALDSSQFLERNKLRDDKCHHSWTPNMEATDWSDAEEWRSKHTGNEKRFRPQRDLNSALMAIESFLILLTLISPVLIYAVPFLWMKRLIRTSERFENCRMLCEIRLLSLCVKYVILCAVILSLYAIRLRTTICCTERIHTSSSSWLRSAASNSQSTPLSKSKTALSLSESDRQNFPIYFLLDFLMSTVTFVFWVHLIVKWHVQIKGLQRTGPQRAIIAKNPFIETRTATEPERAAAASVAVVDANDFVDAHLFIQIAGLLFIKAWQNSCGTRRFLVHVVRAPDSFSHSYRIGLIDVHSAAVHVIQNLSIEPRIRDPLTAHKKQRNQNSPSVRQSTSLNEYATLDDQTSAAASDATGTGGSRRRRRLKNKHRNGFRYRSGEDQPHCDLACSADQAETELESSNYAVKESPQRTNTLYLGTIDQRELNVAAAARMNLQADYDFLLLKRQTRLKLLVGHWFQMVQSKHLMGLAKGVNSDRLDRIREASNLVFEHIGSPLFKYLRFTGQQGKYNEYNIRDRLALHLVCHMTAEAFLAPFFQPHPQLIRDPQLEYRSSGHGSDPTQPSVGCWSFFARSQQIDATANCHEAENRSINNTQSNKTKKAVFQTWKLRIRPNPVSFLNQFDTRRAECQLSINSLIHHGLRFELVRANVTLLCTVYRLPMIQLIPNTVSADWWRWWTSSTPEGRSMPTSTIETCLGSSENFMEIRL</sequence>
<feature type="transmembrane region" description="Helical" evidence="8">
    <location>
        <begin position="118"/>
        <end position="138"/>
    </location>
</feature>
<feature type="compositionally biased region" description="Low complexity" evidence="7">
    <location>
        <begin position="356"/>
        <end position="367"/>
    </location>
</feature>
<evidence type="ECO:0000256" key="2">
    <source>
        <dbReference type="ARBA" id="ARBA00022475"/>
    </source>
</evidence>
<comment type="similarity">
    <text evidence="6">Belongs to the Vang family.</text>
</comment>
<dbReference type="PANTHER" id="PTHR20886">
    <property type="entry name" value="VANG-LIKE PROTEIN"/>
    <property type="match status" value="1"/>
</dbReference>
<evidence type="ECO:0000256" key="6">
    <source>
        <dbReference type="ARBA" id="ARBA00025718"/>
    </source>
</evidence>
<dbReference type="EMBL" id="UZAN01039556">
    <property type="protein sequence ID" value="VDP66165.1"/>
    <property type="molecule type" value="Genomic_DNA"/>
</dbReference>
<keyword evidence="2" id="KW-1003">Cell membrane</keyword>
<dbReference type="WBParaSite" id="ECPE_0000234601-mRNA-1">
    <property type="protein sequence ID" value="ECPE_0000234601-mRNA-1"/>
    <property type="gene ID" value="ECPE_0000234601"/>
</dbReference>
<evidence type="ECO:0000313" key="9">
    <source>
        <dbReference type="EMBL" id="VDP66165.1"/>
    </source>
</evidence>
<dbReference type="OrthoDB" id="8887313at2759"/>
<dbReference type="Pfam" id="PF06638">
    <property type="entry name" value="Strabismus"/>
    <property type="match status" value="2"/>
</dbReference>
<evidence type="ECO:0000256" key="3">
    <source>
        <dbReference type="ARBA" id="ARBA00022692"/>
    </source>
</evidence>
<evidence type="ECO:0000313" key="11">
    <source>
        <dbReference type="WBParaSite" id="ECPE_0000234601-mRNA-1"/>
    </source>
</evidence>
<dbReference type="AlphaFoldDB" id="A0A183A5W1"/>
<evidence type="ECO:0000256" key="4">
    <source>
        <dbReference type="ARBA" id="ARBA00022989"/>
    </source>
</evidence>
<keyword evidence="4 8" id="KW-1133">Transmembrane helix</keyword>
<protein>
    <submittedName>
        <fullName evidence="11">DUF221-domain-containing protein</fullName>
    </submittedName>
</protein>
<comment type="subcellular location">
    <subcellularLocation>
        <location evidence="1">Cell membrane</location>
        <topology evidence="1">Multi-pass membrane protein</topology>
    </subcellularLocation>
</comment>
<dbReference type="GO" id="GO:0005886">
    <property type="term" value="C:plasma membrane"/>
    <property type="evidence" value="ECO:0007669"/>
    <property type="project" value="UniProtKB-SubCell"/>
</dbReference>
<accession>A0A183A5W1</accession>
<feature type="transmembrane region" description="Helical" evidence="8">
    <location>
        <begin position="77"/>
        <end position="97"/>
    </location>
</feature>
<evidence type="ECO:0000256" key="8">
    <source>
        <dbReference type="SAM" id="Phobius"/>
    </source>
</evidence>
<keyword evidence="3 8" id="KW-0812">Transmembrane</keyword>
<evidence type="ECO:0000256" key="5">
    <source>
        <dbReference type="ARBA" id="ARBA00023136"/>
    </source>
</evidence>
<feature type="region of interest" description="Disordered" evidence="7">
    <location>
        <begin position="329"/>
        <end position="392"/>
    </location>
</feature>
<reference evidence="9 10" key="2">
    <citation type="submission" date="2018-11" db="EMBL/GenBank/DDBJ databases">
        <authorList>
            <consortium name="Pathogen Informatics"/>
        </authorList>
    </citation>
    <scope>NUCLEOTIDE SEQUENCE [LARGE SCALE GENOMIC DNA]</scope>
    <source>
        <strain evidence="9 10">Egypt</strain>
    </source>
</reference>
<evidence type="ECO:0000256" key="7">
    <source>
        <dbReference type="SAM" id="MobiDB-lite"/>
    </source>
</evidence>
<organism evidence="11">
    <name type="scientific">Echinostoma caproni</name>
    <dbReference type="NCBI Taxonomy" id="27848"/>
    <lineage>
        <taxon>Eukaryota</taxon>
        <taxon>Metazoa</taxon>
        <taxon>Spiralia</taxon>
        <taxon>Lophotrochozoa</taxon>
        <taxon>Platyhelminthes</taxon>
        <taxon>Trematoda</taxon>
        <taxon>Digenea</taxon>
        <taxon>Plagiorchiida</taxon>
        <taxon>Echinostomata</taxon>
        <taxon>Echinostomatoidea</taxon>
        <taxon>Echinostomatidae</taxon>
        <taxon>Echinostoma</taxon>
    </lineage>
</organism>
<keyword evidence="10" id="KW-1185">Reference proteome</keyword>
<proteinExistence type="inferred from homology"/>
<reference evidence="11" key="1">
    <citation type="submission" date="2016-06" db="UniProtKB">
        <authorList>
            <consortium name="WormBaseParasite"/>
        </authorList>
    </citation>
    <scope>IDENTIFICATION</scope>
</reference>
<evidence type="ECO:0000256" key="1">
    <source>
        <dbReference type="ARBA" id="ARBA00004651"/>
    </source>
</evidence>
<feature type="compositionally biased region" description="Polar residues" evidence="7">
    <location>
        <begin position="337"/>
        <end position="351"/>
    </location>
</feature>
<evidence type="ECO:0000313" key="10">
    <source>
        <dbReference type="Proteomes" id="UP000272942"/>
    </source>
</evidence>
<dbReference type="InterPro" id="IPR009539">
    <property type="entry name" value="VANGL"/>
</dbReference>